<keyword evidence="2" id="KW-0812">Transmembrane</keyword>
<dbReference type="AlphaFoldDB" id="A0A1F6MC35"/>
<protein>
    <recommendedName>
        <fullName evidence="5">DUF11 domain-containing protein</fullName>
    </recommendedName>
</protein>
<evidence type="ECO:0000256" key="2">
    <source>
        <dbReference type="SAM" id="Phobius"/>
    </source>
</evidence>
<keyword evidence="2" id="KW-1133">Transmembrane helix</keyword>
<evidence type="ECO:0000256" key="1">
    <source>
        <dbReference type="SAM" id="MobiDB-lite"/>
    </source>
</evidence>
<feature type="transmembrane region" description="Helical" evidence="2">
    <location>
        <begin position="81"/>
        <end position="105"/>
    </location>
</feature>
<gene>
    <name evidence="3" type="ORF">A2754_01160</name>
</gene>
<proteinExistence type="predicted"/>
<evidence type="ECO:0000313" key="4">
    <source>
        <dbReference type="Proteomes" id="UP000177953"/>
    </source>
</evidence>
<feature type="region of interest" description="Disordered" evidence="1">
    <location>
        <begin position="1"/>
        <end position="52"/>
    </location>
</feature>
<evidence type="ECO:0000313" key="3">
    <source>
        <dbReference type="EMBL" id="OGH69179.1"/>
    </source>
</evidence>
<sequence>MPEDQPLFSTKPIVEEKPKRRAPRRAESPLGGARRASSRSRKPSSSANQKEINDSLTAIYQDDSGRFPDMKEIAIKKSRPFLRLISIIVLGGAALATLAWTGFIFTPGNHFPEDKVALEIRGPDHLGLGATSTYYITYKNNYSEALKDVTLNVYYPVGFTFGNSSPSADNAGHNEWRIGNIPANQGGAITVEGKNYGTLNEQKSWRVFLNYKPTNFNSDLQKSATLTTVIDSSPFSLSVSGPDKASLGAEVEYSFNVKNDGDWAPSSLQLSPVLPANFTISSSTPALDKNNRWSFSLLSPTKATSTAPSGQSLRAAPTILKNLTFKIKGKFGTTEDKTSPIKGILLLPTTPTKAGYQIAVAEIASELIKNDLSYNMAINGSVNDSDSQPDDILNITIHIKNTNAKDIKNVTVALVLDTPSVKRQSILKWPEIVDQYDGTIQGEQLTDDIRRGTVTWNSKKIPALARIKPNDEINIDVRLPIKGEKDFDLSAIKISKIMAASKLTFTDQTGTAQTINANPITITLNSDLKFENRDTVSTNPEGKEQHAVTWVLTNSFHALKNIEISADAYGDLSFAPGSAAAGTVTYAPDTKKISWKIAELPESIDVANAAFTIIINKKNPTQNTLLSKVHIQAEDAVTGKKLDFMGEEVSLAN</sequence>
<dbReference type="Proteomes" id="UP000177953">
    <property type="component" value="Unassembled WGS sequence"/>
</dbReference>
<dbReference type="EMBL" id="MFPU01000060">
    <property type="protein sequence ID" value="OGH69179.1"/>
    <property type="molecule type" value="Genomic_DNA"/>
</dbReference>
<evidence type="ECO:0008006" key="5">
    <source>
        <dbReference type="Google" id="ProtNLM"/>
    </source>
</evidence>
<keyword evidence="2" id="KW-0472">Membrane</keyword>
<comment type="caution">
    <text evidence="3">The sequence shown here is derived from an EMBL/GenBank/DDBJ whole genome shotgun (WGS) entry which is preliminary data.</text>
</comment>
<reference evidence="3 4" key="1">
    <citation type="journal article" date="2016" name="Nat. Commun.">
        <title>Thousands of microbial genomes shed light on interconnected biogeochemical processes in an aquifer system.</title>
        <authorList>
            <person name="Anantharaman K."/>
            <person name="Brown C.T."/>
            <person name="Hug L.A."/>
            <person name="Sharon I."/>
            <person name="Castelle C.J."/>
            <person name="Probst A.J."/>
            <person name="Thomas B.C."/>
            <person name="Singh A."/>
            <person name="Wilkins M.J."/>
            <person name="Karaoz U."/>
            <person name="Brodie E.L."/>
            <person name="Williams K.H."/>
            <person name="Hubbard S.S."/>
            <person name="Banfield J.F."/>
        </authorList>
    </citation>
    <scope>NUCLEOTIDE SEQUENCE [LARGE SCALE GENOMIC DNA]</scope>
</reference>
<name>A0A1F6MC35_9BACT</name>
<organism evidence="3 4">
    <name type="scientific">Candidatus Magasanikbacteria bacterium RIFCSPHIGHO2_01_FULL_47_8</name>
    <dbReference type="NCBI Taxonomy" id="1798673"/>
    <lineage>
        <taxon>Bacteria</taxon>
        <taxon>Candidatus Magasanikiibacteriota</taxon>
    </lineage>
</organism>
<accession>A0A1F6MC35</accession>